<evidence type="ECO:0000313" key="1">
    <source>
        <dbReference type="EMBL" id="ARN21253.1"/>
    </source>
</evidence>
<reference evidence="1 2" key="1">
    <citation type="submission" date="2016-04" db="EMBL/GenBank/DDBJ databases">
        <title>Complete genome sequence of natural rubber-degrading, novel Gram-negative bacterium, Rhizobacter gummiphilus strain NS21.</title>
        <authorList>
            <person name="Tabata M."/>
            <person name="Kasai D."/>
            <person name="Fukuda M."/>
        </authorList>
    </citation>
    <scope>NUCLEOTIDE SEQUENCE [LARGE SCALE GENOMIC DNA]</scope>
    <source>
        <strain evidence="1 2">NS21</strain>
    </source>
</reference>
<dbReference type="RefSeq" id="WP_085751541.1">
    <property type="nucleotide sequence ID" value="NZ_BSPR01000004.1"/>
</dbReference>
<dbReference type="STRING" id="946333.A4W93_15850"/>
<name>A0A1W6LAJ2_9BURK</name>
<organism evidence="1 2">
    <name type="scientific">Piscinibacter gummiphilus</name>
    <dbReference type="NCBI Taxonomy" id="946333"/>
    <lineage>
        <taxon>Bacteria</taxon>
        <taxon>Pseudomonadati</taxon>
        <taxon>Pseudomonadota</taxon>
        <taxon>Betaproteobacteria</taxon>
        <taxon>Burkholderiales</taxon>
        <taxon>Sphaerotilaceae</taxon>
        <taxon>Piscinibacter</taxon>
    </lineage>
</organism>
<dbReference type="Pfam" id="PF01052">
    <property type="entry name" value="FliMN_C"/>
    <property type="match status" value="1"/>
</dbReference>
<accession>A0A1W6LAJ2</accession>
<dbReference type="KEGG" id="rgu:A4W93_15850"/>
<keyword evidence="2" id="KW-1185">Reference proteome</keyword>
<dbReference type="EMBL" id="CP015118">
    <property type="protein sequence ID" value="ARN21253.1"/>
    <property type="molecule type" value="Genomic_DNA"/>
</dbReference>
<dbReference type="AlphaFoldDB" id="A0A1W6LAJ2"/>
<gene>
    <name evidence="1" type="ORF">A4W93_15850</name>
</gene>
<evidence type="ECO:0000313" key="2">
    <source>
        <dbReference type="Proteomes" id="UP000193427"/>
    </source>
</evidence>
<dbReference type="Proteomes" id="UP000193427">
    <property type="component" value="Chromosome"/>
</dbReference>
<dbReference type="InterPro" id="IPR036429">
    <property type="entry name" value="SpoA-like_sf"/>
</dbReference>
<dbReference type="OrthoDB" id="8560797at2"/>
<protein>
    <submittedName>
        <fullName evidence="1">Uncharacterized protein</fullName>
    </submittedName>
</protein>
<sequence>MKNSATSSSLRPAAAGTHVVLDPGTLGRPMHLLGSFTSQFKTALAESFRTGLNRRYGADYRVESVDIARAAGTPPRGRWFGCATPFGRVTASMDRALLLSVLDYRYGAPVRAAADAPATDAVRETATEERLAATLCARWTEILLDSIEPGQAGDLTASAGAAPAPGGWTMTVRLAETRLAEPASLWFVLDDAAMGRLLRSIAPSREKAKPASQQALPVAARLPLVLTGRLLEKELPLGDVLDLRPGDVIPVSLGLADVLVDDSRLFTAAVTEHKGKLCLTSFDDAE</sequence>
<dbReference type="SUPFAM" id="SSF101801">
    <property type="entry name" value="Surface presentation of antigens (SPOA)"/>
    <property type="match status" value="1"/>
</dbReference>
<dbReference type="InterPro" id="IPR001543">
    <property type="entry name" value="FliN-like_C"/>
</dbReference>
<proteinExistence type="predicted"/>